<dbReference type="InterPro" id="IPR013249">
    <property type="entry name" value="RNA_pol_sigma70_r4_t2"/>
</dbReference>
<feature type="domain" description="RNA polymerase sigma-70 region 2" evidence="6">
    <location>
        <begin position="26"/>
        <end position="91"/>
    </location>
</feature>
<feature type="domain" description="RNA polymerase sigma factor 70 region 4 type 2" evidence="7">
    <location>
        <begin position="123"/>
        <end position="173"/>
    </location>
</feature>
<organism evidence="8 9">
    <name type="scientific">Clostridium ganghwense</name>
    <dbReference type="NCBI Taxonomy" id="312089"/>
    <lineage>
        <taxon>Bacteria</taxon>
        <taxon>Bacillati</taxon>
        <taxon>Bacillota</taxon>
        <taxon>Clostridia</taxon>
        <taxon>Eubacteriales</taxon>
        <taxon>Clostridiaceae</taxon>
        <taxon>Clostridium</taxon>
    </lineage>
</organism>
<name>A0ABT4CR51_9CLOT</name>
<dbReference type="Proteomes" id="UP001079657">
    <property type="component" value="Unassembled WGS sequence"/>
</dbReference>
<dbReference type="Gene3D" id="1.10.10.10">
    <property type="entry name" value="Winged helix-like DNA-binding domain superfamily/Winged helix DNA-binding domain"/>
    <property type="match status" value="1"/>
</dbReference>
<reference evidence="8" key="1">
    <citation type="submission" date="2022-12" db="EMBL/GenBank/DDBJ databases">
        <authorList>
            <person name="Wang J."/>
        </authorList>
    </citation>
    <scope>NUCLEOTIDE SEQUENCE</scope>
    <source>
        <strain evidence="8">HY-42-06</strain>
    </source>
</reference>
<dbReference type="SUPFAM" id="SSF88659">
    <property type="entry name" value="Sigma3 and sigma4 domains of RNA polymerase sigma factors"/>
    <property type="match status" value="1"/>
</dbReference>
<evidence type="ECO:0000313" key="8">
    <source>
        <dbReference type="EMBL" id="MCY6371514.1"/>
    </source>
</evidence>
<evidence type="ECO:0000259" key="7">
    <source>
        <dbReference type="Pfam" id="PF08281"/>
    </source>
</evidence>
<dbReference type="Pfam" id="PF04542">
    <property type="entry name" value="Sigma70_r2"/>
    <property type="match status" value="1"/>
</dbReference>
<dbReference type="InterPro" id="IPR013324">
    <property type="entry name" value="RNA_pol_sigma_r3/r4-like"/>
</dbReference>
<dbReference type="InterPro" id="IPR013325">
    <property type="entry name" value="RNA_pol_sigma_r2"/>
</dbReference>
<comment type="similarity">
    <text evidence="1">Belongs to the sigma-70 factor family. ECF subfamily.</text>
</comment>
<evidence type="ECO:0000313" key="9">
    <source>
        <dbReference type="Proteomes" id="UP001079657"/>
    </source>
</evidence>
<dbReference type="SUPFAM" id="SSF88946">
    <property type="entry name" value="Sigma2 domain of RNA polymerase sigma factors"/>
    <property type="match status" value="1"/>
</dbReference>
<gene>
    <name evidence="8" type="ORF">OXH55_12770</name>
</gene>
<dbReference type="PANTHER" id="PTHR43133:SF8">
    <property type="entry name" value="RNA POLYMERASE SIGMA FACTOR HI_1459-RELATED"/>
    <property type="match status" value="1"/>
</dbReference>
<dbReference type="Pfam" id="PF08281">
    <property type="entry name" value="Sigma70_r4_2"/>
    <property type="match status" value="1"/>
</dbReference>
<proteinExistence type="inferred from homology"/>
<dbReference type="InterPro" id="IPR007627">
    <property type="entry name" value="RNA_pol_sigma70_r2"/>
</dbReference>
<keyword evidence="4" id="KW-0238">DNA-binding</keyword>
<evidence type="ECO:0000259" key="6">
    <source>
        <dbReference type="Pfam" id="PF04542"/>
    </source>
</evidence>
<protein>
    <submittedName>
        <fullName evidence="8">Sigma-70 family RNA polymerase sigma factor</fullName>
    </submittedName>
</protein>
<keyword evidence="3" id="KW-0731">Sigma factor</keyword>
<evidence type="ECO:0000256" key="1">
    <source>
        <dbReference type="ARBA" id="ARBA00010641"/>
    </source>
</evidence>
<dbReference type="PANTHER" id="PTHR43133">
    <property type="entry name" value="RNA POLYMERASE ECF-TYPE SIGMA FACTO"/>
    <property type="match status" value="1"/>
</dbReference>
<dbReference type="RefSeq" id="WP_268050374.1">
    <property type="nucleotide sequence ID" value="NZ_JAPQES010000004.1"/>
</dbReference>
<keyword evidence="2" id="KW-0805">Transcription regulation</keyword>
<dbReference type="EMBL" id="JAPQES010000004">
    <property type="protein sequence ID" value="MCY6371514.1"/>
    <property type="molecule type" value="Genomic_DNA"/>
</dbReference>
<evidence type="ECO:0000256" key="5">
    <source>
        <dbReference type="ARBA" id="ARBA00023163"/>
    </source>
</evidence>
<evidence type="ECO:0000256" key="4">
    <source>
        <dbReference type="ARBA" id="ARBA00023125"/>
    </source>
</evidence>
<evidence type="ECO:0000256" key="3">
    <source>
        <dbReference type="ARBA" id="ARBA00023082"/>
    </source>
</evidence>
<dbReference type="InterPro" id="IPR036388">
    <property type="entry name" value="WH-like_DNA-bd_sf"/>
</dbReference>
<keyword evidence="5" id="KW-0804">Transcription</keyword>
<dbReference type="InterPro" id="IPR014284">
    <property type="entry name" value="RNA_pol_sigma-70_dom"/>
</dbReference>
<keyword evidence="9" id="KW-1185">Reference proteome</keyword>
<comment type="caution">
    <text evidence="8">The sequence shown here is derived from an EMBL/GenBank/DDBJ whole genome shotgun (WGS) entry which is preliminary data.</text>
</comment>
<evidence type="ECO:0000256" key="2">
    <source>
        <dbReference type="ARBA" id="ARBA00023015"/>
    </source>
</evidence>
<accession>A0ABT4CR51</accession>
<dbReference type="NCBIfam" id="TIGR02937">
    <property type="entry name" value="sigma70-ECF"/>
    <property type="match status" value="1"/>
</dbReference>
<dbReference type="InterPro" id="IPR039425">
    <property type="entry name" value="RNA_pol_sigma-70-like"/>
</dbReference>
<dbReference type="Gene3D" id="1.10.1740.10">
    <property type="match status" value="1"/>
</dbReference>
<sequence>MFNSEEDARLVQEILEGSVESFEAIVNRYEMTILKFIYSMIKDKEASEDITQEVFITVYNKLDTFDNRYKFSNWILRIAKNKCIDYIRKYKKIENVNIEEVKPITSKEISPEQNLEYKETKKEIEKYINKLEHVDKQIISHRYLQKLTFNDISKILEMSESAVKRRYYKVKEKFKEYIAISEKG</sequence>